<reference evidence="1" key="1">
    <citation type="submission" date="2014-05" db="EMBL/GenBank/DDBJ databases">
        <authorList>
            <person name="Chronopoulou M."/>
        </authorList>
    </citation>
    <scope>NUCLEOTIDE SEQUENCE</scope>
    <source>
        <tissue evidence="1">Whole organism</tissue>
    </source>
</reference>
<accession>A0A0K2UX85</accession>
<name>A0A0K2UX85_LEPSM</name>
<dbReference type="EMBL" id="HACA01024970">
    <property type="protein sequence ID" value="CDW42331.1"/>
    <property type="molecule type" value="Transcribed_RNA"/>
</dbReference>
<evidence type="ECO:0000313" key="1">
    <source>
        <dbReference type="EMBL" id="CDW42331.1"/>
    </source>
</evidence>
<proteinExistence type="predicted"/>
<sequence>MYSTCTNKTDSSFIKLRIIPSFPVPFCEGVRV</sequence>
<dbReference type="AlphaFoldDB" id="A0A0K2UX85"/>
<protein>
    <submittedName>
        <fullName evidence="1">Uncharacterized protein</fullName>
    </submittedName>
</protein>
<organism evidence="1">
    <name type="scientific">Lepeophtheirus salmonis</name>
    <name type="common">Salmon louse</name>
    <name type="synonym">Caligus salmonis</name>
    <dbReference type="NCBI Taxonomy" id="72036"/>
    <lineage>
        <taxon>Eukaryota</taxon>
        <taxon>Metazoa</taxon>
        <taxon>Ecdysozoa</taxon>
        <taxon>Arthropoda</taxon>
        <taxon>Crustacea</taxon>
        <taxon>Multicrustacea</taxon>
        <taxon>Hexanauplia</taxon>
        <taxon>Copepoda</taxon>
        <taxon>Siphonostomatoida</taxon>
        <taxon>Caligidae</taxon>
        <taxon>Lepeophtheirus</taxon>
    </lineage>
</organism>